<evidence type="ECO:0000313" key="9">
    <source>
        <dbReference type="Proteomes" id="UP000752814"/>
    </source>
</evidence>
<evidence type="ECO:0000256" key="6">
    <source>
        <dbReference type="HAMAP-Rule" id="MF_01328"/>
    </source>
</evidence>
<dbReference type="GO" id="GO:1990904">
    <property type="term" value="C:ribonucleoprotein complex"/>
    <property type="evidence" value="ECO:0007669"/>
    <property type="project" value="UniProtKB-KW"/>
</dbReference>
<dbReference type="EMBL" id="LVVT01000024">
    <property type="protein sequence ID" value="TQS81147.1"/>
    <property type="molecule type" value="Genomic_DNA"/>
</dbReference>
<evidence type="ECO:0000256" key="2">
    <source>
        <dbReference type="ARBA" id="ARBA00022730"/>
    </source>
</evidence>
<name>A0A8J8TCV3_9ARCH</name>
<dbReference type="InterPro" id="IPR002136">
    <property type="entry name" value="Ribosomal_uL4"/>
</dbReference>
<dbReference type="InterPro" id="IPR019970">
    <property type="entry name" value="Ribosomall_uL4-arc"/>
</dbReference>
<dbReference type="SUPFAM" id="SSF52166">
    <property type="entry name" value="Ribosomal protein L4"/>
    <property type="match status" value="1"/>
</dbReference>
<evidence type="ECO:0000256" key="4">
    <source>
        <dbReference type="ARBA" id="ARBA00022980"/>
    </source>
</evidence>
<dbReference type="InterPro" id="IPR045240">
    <property type="entry name" value="Ribosomal_uL4_euk/arch"/>
</dbReference>
<dbReference type="Pfam" id="PF00573">
    <property type="entry name" value="Ribosomal_L4"/>
    <property type="match status" value="1"/>
</dbReference>
<dbReference type="PANTHER" id="PTHR19431">
    <property type="entry name" value="60S RIBOSOMAL PROTEIN L4"/>
    <property type="match status" value="1"/>
</dbReference>
<organism evidence="8 9">
    <name type="scientific">Candidatus Methanomassiliicoccus intestinalis</name>
    <dbReference type="NCBI Taxonomy" id="1406512"/>
    <lineage>
        <taxon>Archaea</taxon>
        <taxon>Methanobacteriati</taxon>
        <taxon>Thermoplasmatota</taxon>
        <taxon>Thermoplasmata</taxon>
        <taxon>Methanomassiliicoccales</taxon>
        <taxon>Methanomassiliicoccaceae</taxon>
        <taxon>Methanomassiliicoccus</taxon>
    </lineage>
</organism>
<feature type="region of interest" description="Disordered" evidence="7">
    <location>
        <begin position="76"/>
        <end position="104"/>
    </location>
</feature>
<dbReference type="NCBIfam" id="TIGR03672">
    <property type="entry name" value="rpl4p_arch"/>
    <property type="match status" value="1"/>
</dbReference>
<dbReference type="Proteomes" id="UP000752814">
    <property type="component" value="Unassembled WGS sequence"/>
</dbReference>
<dbReference type="InterPro" id="IPR023574">
    <property type="entry name" value="Ribosomal_uL4_dom_sf"/>
</dbReference>
<comment type="function">
    <text evidence="6">One of the primary rRNA binding proteins, this protein initially binds near the 5'-end of the 23S rRNA. It is important during the early stages of 50S assembly. It makes multiple contacts with different domains of the 23S rRNA in the assembled 50S subunit and ribosome.</text>
</comment>
<dbReference type="GO" id="GO:0003735">
    <property type="term" value="F:structural constituent of ribosome"/>
    <property type="evidence" value="ECO:0007669"/>
    <property type="project" value="InterPro"/>
</dbReference>
<comment type="similarity">
    <text evidence="1 6">Belongs to the universal ribosomal protein uL4 family.</text>
</comment>
<keyword evidence="5 6" id="KW-0687">Ribonucleoprotein</keyword>
<accession>A0A8J8TCV3</accession>
<comment type="subunit">
    <text evidence="6">Part of the 50S ribosomal subunit.</text>
</comment>
<proteinExistence type="inferred from homology"/>
<dbReference type="RefSeq" id="WP_400195184.1">
    <property type="nucleotide sequence ID" value="NZ_CAYAYE010000021.1"/>
</dbReference>
<reference evidence="8" key="1">
    <citation type="submission" date="2016-03" db="EMBL/GenBank/DDBJ databases">
        <authorList>
            <person name="Borrel G."/>
            <person name="Mccann A."/>
            <person name="O'Toole P.W."/>
        </authorList>
    </citation>
    <scope>NUCLEOTIDE SEQUENCE</scope>
    <source>
        <strain evidence="8">183</strain>
    </source>
</reference>
<dbReference type="HAMAP" id="MF_01328_A">
    <property type="entry name" value="Ribosomal_uL4_A"/>
    <property type="match status" value="1"/>
</dbReference>
<dbReference type="GO" id="GO:0019843">
    <property type="term" value="F:rRNA binding"/>
    <property type="evidence" value="ECO:0007669"/>
    <property type="project" value="UniProtKB-UniRule"/>
</dbReference>
<evidence type="ECO:0000313" key="8">
    <source>
        <dbReference type="EMBL" id="TQS81147.1"/>
    </source>
</evidence>
<keyword evidence="4 6" id="KW-0689">Ribosomal protein</keyword>
<dbReference type="GO" id="GO:0006412">
    <property type="term" value="P:translation"/>
    <property type="evidence" value="ECO:0007669"/>
    <property type="project" value="UniProtKB-UniRule"/>
</dbReference>
<comment type="function">
    <text evidence="6">Forms part of the polypeptide exit tunnel.</text>
</comment>
<evidence type="ECO:0000256" key="5">
    <source>
        <dbReference type="ARBA" id="ARBA00023274"/>
    </source>
</evidence>
<feature type="compositionally biased region" description="Polar residues" evidence="7">
    <location>
        <begin position="76"/>
        <end position="86"/>
    </location>
</feature>
<gene>
    <name evidence="8" type="primary">rpl4lp</name>
    <name evidence="6" type="synonym">rpl4</name>
    <name evidence="8" type="ORF">A3207_04530</name>
</gene>
<dbReference type="GO" id="GO:0005840">
    <property type="term" value="C:ribosome"/>
    <property type="evidence" value="ECO:0007669"/>
    <property type="project" value="UniProtKB-KW"/>
</dbReference>
<keyword evidence="3 6" id="KW-0694">RNA-binding</keyword>
<sequence>MASVNVYSVDGKTVKSVELPAAFSTEYRPDLIHKAVVAEQANKRQPYGPSEKAGMRHAVSQWGKGRGTSRVQRLTQGNKAAESPNNVGGRRAFPPKPEKDYSKKMNRKEKQLAKLSALAAVSNPEIVKNRGHRFDENVTLPLVVENDFEKIATTAEAIAVFESLGVYDDLLRAKDGKKIRAGRGKMRGRKYRTPRSILVVVSENEVPIFKGVHNLPGVEVVCTSGLSAGKLAPGGAAGRLTIFTESALEQTGGW</sequence>
<dbReference type="Gene3D" id="3.40.1370.10">
    <property type="match status" value="1"/>
</dbReference>
<evidence type="ECO:0000256" key="1">
    <source>
        <dbReference type="ARBA" id="ARBA00010528"/>
    </source>
</evidence>
<keyword evidence="2 6" id="KW-0699">rRNA-binding</keyword>
<comment type="caution">
    <text evidence="8">The sequence shown here is derived from an EMBL/GenBank/DDBJ whole genome shotgun (WGS) entry which is preliminary data.</text>
</comment>
<dbReference type="AlphaFoldDB" id="A0A8J8TCV3"/>
<evidence type="ECO:0000256" key="3">
    <source>
        <dbReference type="ARBA" id="ARBA00022884"/>
    </source>
</evidence>
<protein>
    <recommendedName>
        <fullName evidence="6">Large ribosomal subunit protein uL4</fullName>
    </recommendedName>
</protein>
<evidence type="ECO:0000256" key="7">
    <source>
        <dbReference type="SAM" id="MobiDB-lite"/>
    </source>
</evidence>